<dbReference type="Gene3D" id="3.20.20.140">
    <property type="entry name" value="Metal-dependent hydrolases"/>
    <property type="match status" value="1"/>
</dbReference>
<feature type="domain" description="Amidohydrolase-related" evidence="1">
    <location>
        <begin position="25"/>
        <end position="288"/>
    </location>
</feature>
<keyword evidence="2" id="KW-0614">Plasmid</keyword>
<protein>
    <submittedName>
        <fullName evidence="2">Putative metal-dependent hydrolase of the TIM-barrel fold protein</fullName>
    </submittedName>
</protein>
<dbReference type="Proteomes" id="UP000191135">
    <property type="component" value="Plasmid pMM593"/>
</dbReference>
<dbReference type="AlphaFoldDB" id="A0A1U9Z807"/>
<gene>
    <name evidence="2" type="ORF">Mame_04561</name>
</gene>
<dbReference type="GO" id="GO:0016787">
    <property type="term" value="F:hydrolase activity"/>
    <property type="evidence" value="ECO:0007669"/>
    <property type="project" value="UniProtKB-KW"/>
</dbReference>
<evidence type="ECO:0000313" key="3">
    <source>
        <dbReference type="Proteomes" id="UP000191135"/>
    </source>
</evidence>
<dbReference type="InterPro" id="IPR032466">
    <property type="entry name" value="Metal_Hydrolase"/>
</dbReference>
<dbReference type="RefSeq" id="WP_018067267.1">
    <property type="nucleotide sequence ID" value="NZ_AQWH01000037.1"/>
</dbReference>
<sequence length="291" mass="32219">MNERPVTWKRDPQTTQAHLPSGAADCHCHVFGPRDRFPYSKTNSYKPADAPKEALFALHDQMGIDRCMIVQSAVHGHDNAAVIDAMQARPGRYLGIALTPPDPGDATLDTLALQGFRGVRFNYMAHLAPGAGPEELRALAPRLAEREMHLQVHMAPDLIETLSPLLIELPVTVVVDHIGRVDASLGLAQPAFQALLRLLDHKNLWCKVSGCERASRQEPPYADAVPFARAVVERFGDRVVWGTDWPHPNYRTVPPDDGDLFDLLPQIAPNAAALQALLVDNPTRLYRFEEN</sequence>
<dbReference type="PANTHER" id="PTHR35563:SF2">
    <property type="entry name" value="BARREL METAL-DEPENDENT HYDROLASE, PUTATIVE (AFU_ORTHOLOGUE AFUA_1G16240)-RELATED"/>
    <property type="match status" value="1"/>
</dbReference>
<dbReference type="PANTHER" id="PTHR35563">
    <property type="entry name" value="BARREL METAL-DEPENDENT HYDROLASE, PUTATIVE (AFU_ORTHOLOGUE AFUA_1G16240)-RELATED"/>
    <property type="match status" value="1"/>
</dbReference>
<accession>A0A1U9Z807</accession>
<keyword evidence="3" id="KW-1185">Reference proteome</keyword>
<dbReference type="InterPro" id="IPR006680">
    <property type="entry name" value="Amidohydro-rel"/>
</dbReference>
<dbReference type="InterPro" id="IPR052358">
    <property type="entry name" value="Aro_Compnd_Degr_Hydrolases"/>
</dbReference>
<geneLocation type="plasmid" evidence="3">
    <name>pmm593</name>
</geneLocation>
<dbReference type="KEGG" id="mmed:Mame_04561"/>
<keyword evidence="2" id="KW-0378">Hydrolase</keyword>
<reference evidence="2 3" key="1">
    <citation type="submission" date="2017-03" db="EMBL/GenBank/DDBJ databases">
        <title>Foreign affairs: Plasmid Transfer between Roseobacters and Rhizobia.</title>
        <authorList>
            <person name="Bartling P."/>
            <person name="Bunk B."/>
            <person name="Overmann J."/>
            <person name="Brinkmann H."/>
            <person name="Petersen J."/>
        </authorList>
    </citation>
    <scope>NUCLEOTIDE SEQUENCE [LARGE SCALE GENOMIC DNA]</scope>
    <source>
        <strain evidence="2 3">MACL11</strain>
        <plasmid evidence="3">Plasmid pmm593</plasmid>
    </source>
</reference>
<dbReference type="EMBL" id="CP020331">
    <property type="protein sequence ID" value="AQZ53853.1"/>
    <property type="molecule type" value="Genomic_DNA"/>
</dbReference>
<name>A0A1U9Z807_9HYPH</name>
<organism evidence="2 3">
    <name type="scientific">Martelella mediterranea DSM 17316</name>
    <dbReference type="NCBI Taxonomy" id="1122214"/>
    <lineage>
        <taxon>Bacteria</taxon>
        <taxon>Pseudomonadati</taxon>
        <taxon>Pseudomonadota</taxon>
        <taxon>Alphaproteobacteria</taxon>
        <taxon>Hyphomicrobiales</taxon>
        <taxon>Aurantimonadaceae</taxon>
        <taxon>Martelella</taxon>
    </lineage>
</organism>
<dbReference type="SUPFAM" id="SSF51556">
    <property type="entry name" value="Metallo-dependent hydrolases"/>
    <property type="match status" value="1"/>
</dbReference>
<evidence type="ECO:0000259" key="1">
    <source>
        <dbReference type="Pfam" id="PF04909"/>
    </source>
</evidence>
<dbReference type="Pfam" id="PF04909">
    <property type="entry name" value="Amidohydro_2"/>
    <property type="match status" value="1"/>
</dbReference>
<evidence type="ECO:0000313" key="2">
    <source>
        <dbReference type="EMBL" id="AQZ53853.1"/>
    </source>
</evidence>
<dbReference type="OrthoDB" id="9787654at2"/>
<proteinExistence type="predicted"/>
<dbReference type="eggNOG" id="COG3618">
    <property type="taxonomic scope" value="Bacteria"/>
</dbReference>